<protein>
    <submittedName>
        <fullName evidence="1">Uncharacterized protein</fullName>
    </submittedName>
</protein>
<dbReference type="AlphaFoldDB" id="A0A7D5P951"/>
<dbReference type="RefSeq" id="WP_179922809.1">
    <property type="nucleotide sequence ID" value="NZ_CP058909.1"/>
</dbReference>
<proteinExistence type="predicted"/>
<sequence length="95" mass="10404">MDSETEKICGSSRCRVELLGETFISISMTEKACECENCGVGQTPEEYVAVGLSTPAARQLDLDEPTQDDHHVVCEDCFEEATDEIQSKNVEAETA</sequence>
<dbReference type="Proteomes" id="UP000509346">
    <property type="component" value="Chromosome"/>
</dbReference>
<reference evidence="1 2" key="1">
    <citation type="submission" date="2020-07" db="EMBL/GenBank/DDBJ databases">
        <title>Halosimplex litoreum sp. nov. and Halosimplex rubrum sp. nov., isolated from different salt environments.</title>
        <authorList>
            <person name="Cui H."/>
        </authorList>
    </citation>
    <scope>NUCLEOTIDE SEQUENCE [LARGE SCALE GENOMIC DNA]</scope>
    <source>
        <strain evidence="1 2">R2</strain>
    </source>
</reference>
<evidence type="ECO:0000313" key="2">
    <source>
        <dbReference type="Proteomes" id="UP000509346"/>
    </source>
</evidence>
<accession>A0A7D5P951</accession>
<name>A0A7D5P951_9EURY</name>
<dbReference type="KEGG" id="hpel:HZS54_12265"/>
<dbReference type="EMBL" id="CP058909">
    <property type="protein sequence ID" value="QLH82341.1"/>
    <property type="molecule type" value="Genomic_DNA"/>
</dbReference>
<keyword evidence="2" id="KW-1185">Reference proteome</keyword>
<dbReference type="GeneID" id="56083376"/>
<gene>
    <name evidence="1" type="ORF">HZS54_12265</name>
</gene>
<organism evidence="1 2">
    <name type="scientific">Halosimplex pelagicum</name>
    <dbReference type="NCBI Taxonomy" id="869886"/>
    <lineage>
        <taxon>Archaea</taxon>
        <taxon>Methanobacteriati</taxon>
        <taxon>Methanobacteriota</taxon>
        <taxon>Stenosarchaea group</taxon>
        <taxon>Halobacteria</taxon>
        <taxon>Halobacteriales</taxon>
        <taxon>Haloarculaceae</taxon>
        <taxon>Halosimplex</taxon>
    </lineage>
</organism>
<evidence type="ECO:0000313" key="1">
    <source>
        <dbReference type="EMBL" id="QLH82341.1"/>
    </source>
</evidence>